<feature type="binding site" evidence="11">
    <location>
        <position position="120"/>
    </location>
    <ligand>
        <name>5-methyltetrahydropteroyltri-L-glutamate</name>
        <dbReference type="ChEBI" id="CHEBI:58207"/>
    </ligand>
</feature>
<evidence type="ECO:0000256" key="9">
    <source>
        <dbReference type="ARBA" id="ARBA00022833"/>
    </source>
</evidence>
<dbReference type="Pfam" id="PF01717">
    <property type="entry name" value="Meth_synt_2"/>
    <property type="match status" value="1"/>
</dbReference>
<evidence type="ECO:0000256" key="7">
    <source>
        <dbReference type="ARBA" id="ARBA00022679"/>
    </source>
</evidence>
<keyword evidence="9 12" id="KW-0862">Zinc</keyword>
<comment type="similarity">
    <text evidence="3">Belongs to the vitamin-B12 independent methionine synthase family.</text>
</comment>
<keyword evidence="8 12" id="KW-0479">Metal-binding</keyword>
<dbReference type="PIRSF" id="PIRSF000382">
    <property type="entry name" value="MeTrfase_B12_ind"/>
    <property type="match status" value="1"/>
</dbReference>
<dbReference type="RefSeq" id="WP_146820765.1">
    <property type="nucleotide sequence ID" value="NZ_CP029077.1"/>
</dbReference>
<comment type="pathway">
    <text evidence="2">Amino-acid biosynthesis; L-methionine biosynthesis via de novo pathway; L-methionine from L-homocysteine (MetE route): step 1/1.</text>
</comment>
<evidence type="ECO:0000313" key="16">
    <source>
        <dbReference type="EMBL" id="QED23496.1"/>
    </source>
</evidence>
<evidence type="ECO:0000256" key="1">
    <source>
        <dbReference type="ARBA" id="ARBA00002777"/>
    </source>
</evidence>
<dbReference type="Pfam" id="PF08267">
    <property type="entry name" value="Meth_synt_1"/>
    <property type="match status" value="1"/>
</dbReference>
<keyword evidence="7" id="KW-0808">Transferase</keyword>
<dbReference type="UniPathway" id="UPA00051">
    <property type="reaction ID" value="UER00082"/>
</dbReference>
<accession>A0A5B8XEU7</accession>
<feature type="binding site" evidence="11">
    <location>
        <position position="579"/>
    </location>
    <ligand>
        <name>L-methionine</name>
        <dbReference type="ChEBI" id="CHEBI:57844"/>
    </ligand>
</feature>
<evidence type="ECO:0000256" key="2">
    <source>
        <dbReference type="ARBA" id="ARBA00004681"/>
    </source>
</evidence>
<dbReference type="Gene3D" id="3.20.20.210">
    <property type="match status" value="2"/>
</dbReference>
<dbReference type="NCBIfam" id="TIGR01371">
    <property type="entry name" value="met_syn_B12ind"/>
    <property type="match status" value="1"/>
</dbReference>
<name>A0A5B8XEU7_9RICK</name>
<feature type="binding site" evidence="11">
    <location>
        <begin position="411"/>
        <end position="413"/>
    </location>
    <ligand>
        <name>L-methionine</name>
        <dbReference type="ChEBI" id="CHEBI:57844"/>
    </ligand>
</feature>
<dbReference type="PANTHER" id="PTHR30519">
    <property type="entry name" value="5-METHYLTETRAHYDROPTEROYLTRIGLUTAMATE--HOMOCYSTEINE METHYLTRANSFERASE"/>
    <property type="match status" value="1"/>
</dbReference>
<dbReference type="InterPro" id="IPR013215">
    <property type="entry name" value="Cbl-indep_Met_Synth_N"/>
</dbReference>
<evidence type="ECO:0000256" key="10">
    <source>
        <dbReference type="ARBA" id="ARBA00023167"/>
    </source>
</evidence>
<feature type="active site" description="Proton donor" evidence="13">
    <location>
        <position position="674"/>
    </location>
</feature>
<dbReference type="SUPFAM" id="SSF51726">
    <property type="entry name" value="UROD/MetE-like"/>
    <property type="match status" value="2"/>
</dbReference>
<dbReference type="CDD" id="cd03312">
    <property type="entry name" value="CIMS_N_terminal_like"/>
    <property type="match status" value="1"/>
</dbReference>
<dbReference type="AlphaFoldDB" id="A0A5B8XEU7"/>
<keyword evidence="17" id="KW-1185">Reference proteome</keyword>
<keyword evidence="5 16" id="KW-0489">Methyltransferase</keyword>
<proteinExistence type="inferred from homology"/>
<comment type="cofactor">
    <cofactor evidence="12">
        <name>Zn(2+)</name>
        <dbReference type="ChEBI" id="CHEBI:29105"/>
    </cofactor>
    <text evidence="12">Binds 2 Zn(2+) ions per subunit.</text>
</comment>
<comment type="function">
    <text evidence="1">Catalyzes the transfer of a methyl group from 5-methyltetrahydrofolate to homocysteine resulting in methionine formation.</text>
</comment>
<evidence type="ECO:0000259" key="15">
    <source>
        <dbReference type="Pfam" id="PF08267"/>
    </source>
</evidence>
<dbReference type="OrthoDB" id="244285at2"/>
<evidence type="ECO:0000259" key="14">
    <source>
        <dbReference type="Pfam" id="PF01717"/>
    </source>
</evidence>
<feature type="domain" description="Cobalamin-independent methionine synthase MetE N-terminal" evidence="15">
    <location>
        <begin position="7"/>
        <end position="305"/>
    </location>
</feature>
<dbReference type="GO" id="GO:0003871">
    <property type="term" value="F:5-methyltetrahydropteroyltriglutamate-homocysteine S-methyltransferase activity"/>
    <property type="evidence" value="ECO:0007669"/>
    <property type="project" value="UniProtKB-EC"/>
</dbReference>
<evidence type="ECO:0000256" key="12">
    <source>
        <dbReference type="PIRSR" id="PIRSR000382-2"/>
    </source>
</evidence>
<keyword evidence="6" id="KW-0028">Amino-acid biosynthesis</keyword>
<feature type="binding site" evidence="12">
    <location>
        <position position="645"/>
    </location>
    <ligand>
        <name>Zn(2+)</name>
        <dbReference type="ChEBI" id="CHEBI:29105"/>
        <label>1</label>
        <note>catalytic</note>
    </ligand>
</feature>
<feature type="domain" description="Cobalamin-independent methionine synthase MetE C-terminal/archaeal" evidence="14">
    <location>
        <begin position="406"/>
        <end position="728"/>
    </location>
</feature>
<reference evidence="16 17" key="1">
    <citation type="journal article" date="2019" name="ISME J.">
        <title>Deianiraea, an extracellular bacterium associated with the ciliate Paramecium, suggests an alternative scenario for the evolution of Rickettsiales.</title>
        <authorList>
            <person name="Castelli M."/>
            <person name="Sabaneyeva E."/>
            <person name="Lanzoni O."/>
            <person name="Lebedeva N."/>
            <person name="Floriano A.M."/>
            <person name="Gaiarsa S."/>
            <person name="Benken K."/>
            <person name="Modeo L."/>
            <person name="Bandi C."/>
            <person name="Potekhin A."/>
            <person name="Sassera D."/>
            <person name="Petroni G."/>
        </authorList>
    </citation>
    <scope>NUCLEOTIDE SEQUENCE [LARGE SCALE GENOMIC DNA]</scope>
    <source>
        <strain evidence="16">CyL4-1</strain>
    </source>
</reference>
<evidence type="ECO:0000256" key="4">
    <source>
        <dbReference type="ARBA" id="ARBA00012034"/>
    </source>
</evidence>
<dbReference type="NCBIfam" id="NF003556">
    <property type="entry name" value="PRK05222.1"/>
    <property type="match status" value="1"/>
</dbReference>
<evidence type="ECO:0000256" key="6">
    <source>
        <dbReference type="ARBA" id="ARBA00022605"/>
    </source>
</evidence>
<keyword evidence="10" id="KW-0486">Methionine biosynthesis</keyword>
<feature type="binding site" evidence="11">
    <location>
        <begin position="411"/>
        <end position="413"/>
    </location>
    <ligand>
        <name>L-homocysteine</name>
        <dbReference type="ChEBI" id="CHEBI:58199"/>
    </ligand>
</feature>
<organism evidence="16 17">
    <name type="scientific">Candidatus Deianiraea vastatrix</name>
    <dbReference type="NCBI Taxonomy" id="2163644"/>
    <lineage>
        <taxon>Bacteria</taxon>
        <taxon>Pseudomonadati</taxon>
        <taxon>Pseudomonadota</taxon>
        <taxon>Alphaproteobacteria</taxon>
        <taxon>Rickettsiales</taxon>
        <taxon>Candidatus Deianiraeaceae</taxon>
        <taxon>Candidatus Deianiraea</taxon>
    </lineage>
</organism>
<feature type="binding site" evidence="11">
    <location>
        <begin position="495"/>
        <end position="496"/>
    </location>
    <ligand>
        <name>5-methyltetrahydropteroyltri-L-glutamate</name>
        <dbReference type="ChEBI" id="CHEBI:58207"/>
    </ligand>
</feature>
<feature type="binding site" evidence="12">
    <location>
        <position position="621"/>
    </location>
    <ligand>
        <name>Zn(2+)</name>
        <dbReference type="ChEBI" id="CHEBI:29105"/>
        <label>1</label>
        <note>catalytic</note>
    </ligand>
</feature>
<dbReference type="EC" id="2.1.1.14" evidence="4"/>
<dbReference type="InterPro" id="IPR038071">
    <property type="entry name" value="UROD/MetE-like_sf"/>
</dbReference>
<dbReference type="EMBL" id="CP029077">
    <property type="protein sequence ID" value="QED23496.1"/>
    <property type="molecule type" value="Genomic_DNA"/>
</dbReference>
<evidence type="ECO:0000313" key="17">
    <source>
        <dbReference type="Proteomes" id="UP000321934"/>
    </source>
</evidence>
<dbReference type="Proteomes" id="UP000321934">
    <property type="component" value="Chromosome"/>
</dbReference>
<gene>
    <name evidence="16" type="ORF">Deia_00705</name>
</gene>
<evidence type="ECO:0000256" key="5">
    <source>
        <dbReference type="ARBA" id="ARBA00022603"/>
    </source>
</evidence>
<protein>
    <recommendedName>
        <fullName evidence="4">5-methyltetrahydropteroyltriglutamate--homocysteine S-methyltransferase</fullName>
        <ecNumber evidence="4">2.1.1.14</ecNumber>
    </recommendedName>
</protein>
<dbReference type="GO" id="GO:0009086">
    <property type="term" value="P:methionine biosynthetic process"/>
    <property type="evidence" value="ECO:0007669"/>
    <property type="project" value="UniProtKB-KW"/>
</dbReference>
<dbReference type="InterPro" id="IPR006276">
    <property type="entry name" value="Cobalamin-indep_Met_synthase"/>
</dbReference>
<dbReference type="GO" id="GO:0032259">
    <property type="term" value="P:methylation"/>
    <property type="evidence" value="ECO:0007669"/>
    <property type="project" value="UniProtKB-KW"/>
</dbReference>
<dbReference type="GO" id="GO:0008270">
    <property type="term" value="F:zinc ion binding"/>
    <property type="evidence" value="ECO:0007669"/>
    <property type="project" value="InterPro"/>
</dbReference>
<feature type="binding site" evidence="11">
    <location>
        <position position="22"/>
    </location>
    <ligand>
        <name>5-methyltetrahydropteroyltri-L-glutamate</name>
        <dbReference type="ChEBI" id="CHEBI:58207"/>
    </ligand>
</feature>
<feature type="binding site" evidence="12">
    <location>
        <position position="623"/>
    </location>
    <ligand>
        <name>Zn(2+)</name>
        <dbReference type="ChEBI" id="CHEBI:29105"/>
        <label>1</label>
        <note>catalytic</note>
    </ligand>
</feature>
<evidence type="ECO:0000256" key="13">
    <source>
        <dbReference type="PIRSR" id="PIRSR000382-3"/>
    </source>
</evidence>
<sequence length="734" mass="84030">MTHSVQSACIGFPRVGKNRELKFALESFWQGKISRKELEDVAISIRKNNWELQKSFDFIASCDFSYYDHVLDLSFEFSNIPAKFNVVEDDFERYFAVARGYQKNGHDLHACELSKWFNTNYHYIIPEFHSDVKPNYKPRKFVSQFLEAKNLGINTRPVIIGPVSYLLLGKEKTITRAEIFENILTCYEALILDLKANGATDIQIDEPYLATELDAEVKKLYTDAYNRLSKLGVKIHLVTYFDELAENSELAFSLPVYSIHLDLSEFSIPSLPKTDKVISLGLISGRNIWKNNLEKSFDIAKKILEENSIIIATSCSLLHTPYSVESEQKLEEKIKNRLAFAKEKLIEIKVLTDHLKNNTKPEKFAINVEKNEAVWQRLKDLNGNYERASVFADRKKAQECLNIPLFPTTTIGSFPQDAAIRKNRSDFKKGLKTQAEYDKFCQDVIRDCIKRQEDLDIDVLVHGECERNDMVEYFGENLEGFCFTENGWVQSYGSRCVKPPVIHSDVSRRNAITVKWAEFAQSCSKKHVKGMLTGPVTILKWSFVRDDIHQKITCQQIALALLDEVLDLEKAGIAIIQIDEPAIREILPIRRKKWNEVLTWAVDCFKISAYKVANTTQIHTHVCYSEFNDIIDHIVKLDADVLSIEASRSDLEVLSALKDGGYKNDIGPGVWDIHSPRVPSYAEMSDIIEKSLKVLKPEQIWVNPDCGLKTRGWDEVTKSLSSLVAVAKDFRKKH</sequence>
<evidence type="ECO:0000256" key="3">
    <source>
        <dbReference type="ARBA" id="ARBA00009553"/>
    </source>
</evidence>
<feature type="binding site" evidence="11">
    <location>
        <position position="541"/>
    </location>
    <ligand>
        <name>5-methyltetrahydropteroyltri-L-glutamate</name>
        <dbReference type="ChEBI" id="CHEBI:58207"/>
    </ligand>
</feature>
<evidence type="ECO:0000256" key="11">
    <source>
        <dbReference type="PIRSR" id="PIRSR000382-1"/>
    </source>
</evidence>
<evidence type="ECO:0000256" key="8">
    <source>
        <dbReference type="ARBA" id="ARBA00022723"/>
    </source>
</evidence>
<feature type="binding site" evidence="11">
    <location>
        <position position="579"/>
    </location>
    <ligand>
        <name>L-homocysteine</name>
        <dbReference type="ChEBI" id="CHEBI:58199"/>
    </ligand>
</feature>
<feature type="binding site" evidence="12">
    <location>
        <position position="706"/>
    </location>
    <ligand>
        <name>Zn(2+)</name>
        <dbReference type="ChEBI" id="CHEBI:29105"/>
        <label>1</label>
        <note>catalytic</note>
    </ligand>
</feature>
<dbReference type="CDD" id="cd03311">
    <property type="entry name" value="CIMS_C_terminal_like"/>
    <property type="match status" value="1"/>
</dbReference>
<dbReference type="InterPro" id="IPR002629">
    <property type="entry name" value="Met_Synth_C/arc"/>
</dbReference>
<feature type="binding site" evidence="11">
    <location>
        <position position="464"/>
    </location>
    <ligand>
        <name>L-methionine</name>
        <dbReference type="ChEBI" id="CHEBI:57844"/>
    </ligand>
</feature>